<dbReference type="AlphaFoldDB" id="A0A916XRM6"/>
<dbReference type="CDD" id="cd00077">
    <property type="entry name" value="HDc"/>
    <property type="match status" value="1"/>
</dbReference>
<dbReference type="InterPro" id="IPR003607">
    <property type="entry name" value="HD/PDEase_dom"/>
</dbReference>
<proteinExistence type="predicted"/>
<dbReference type="Pfam" id="PF13487">
    <property type="entry name" value="HD_5"/>
    <property type="match status" value="1"/>
</dbReference>
<dbReference type="InterPro" id="IPR037522">
    <property type="entry name" value="HD_GYP_dom"/>
</dbReference>
<dbReference type="PANTHER" id="PTHR43155">
    <property type="entry name" value="CYCLIC DI-GMP PHOSPHODIESTERASE PA4108-RELATED"/>
    <property type="match status" value="1"/>
</dbReference>
<accession>A0A916XRM6</accession>
<keyword evidence="3" id="KW-1185">Reference proteome</keyword>
<comment type="caution">
    <text evidence="2">The sequence shown here is derived from an EMBL/GenBank/DDBJ whole genome shotgun (WGS) entry which is preliminary data.</text>
</comment>
<reference evidence="2" key="1">
    <citation type="journal article" date="2014" name="Int. J. Syst. Evol. Microbiol.">
        <title>Complete genome sequence of Corynebacterium casei LMG S-19264T (=DSM 44701T), isolated from a smear-ripened cheese.</title>
        <authorList>
            <consortium name="US DOE Joint Genome Institute (JGI-PGF)"/>
            <person name="Walter F."/>
            <person name="Albersmeier A."/>
            <person name="Kalinowski J."/>
            <person name="Ruckert C."/>
        </authorList>
    </citation>
    <scope>NUCLEOTIDE SEQUENCE</scope>
    <source>
        <strain evidence="2">CGMCC 1.10998</strain>
    </source>
</reference>
<evidence type="ECO:0000259" key="1">
    <source>
        <dbReference type="PROSITE" id="PS51832"/>
    </source>
</evidence>
<reference evidence="2" key="2">
    <citation type="submission" date="2020-09" db="EMBL/GenBank/DDBJ databases">
        <authorList>
            <person name="Sun Q."/>
            <person name="Zhou Y."/>
        </authorList>
    </citation>
    <scope>NUCLEOTIDE SEQUENCE</scope>
    <source>
        <strain evidence="2">CGMCC 1.10998</strain>
    </source>
</reference>
<dbReference type="Gene3D" id="1.10.3210.10">
    <property type="entry name" value="Hypothetical protein af1432"/>
    <property type="match status" value="1"/>
</dbReference>
<dbReference type="Pfam" id="PF11871">
    <property type="entry name" value="DUF3391"/>
    <property type="match status" value="1"/>
</dbReference>
<dbReference type="SUPFAM" id="SSF109604">
    <property type="entry name" value="HD-domain/PDEase-like"/>
    <property type="match status" value="1"/>
</dbReference>
<feature type="domain" description="HD-GYP" evidence="1">
    <location>
        <begin position="153"/>
        <end position="348"/>
    </location>
</feature>
<evidence type="ECO:0000313" key="2">
    <source>
        <dbReference type="EMBL" id="GGC96494.1"/>
    </source>
</evidence>
<dbReference type="SMART" id="SM00471">
    <property type="entry name" value="HDc"/>
    <property type="match status" value="1"/>
</dbReference>
<organism evidence="2 3">
    <name type="scientific">Undibacterium terreum</name>
    <dbReference type="NCBI Taxonomy" id="1224302"/>
    <lineage>
        <taxon>Bacteria</taxon>
        <taxon>Pseudomonadati</taxon>
        <taxon>Pseudomonadota</taxon>
        <taxon>Betaproteobacteria</taxon>
        <taxon>Burkholderiales</taxon>
        <taxon>Oxalobacteraceae</taxon>
        <taxon>Undibacterium</taxon>
    </lineage>
</organism>
<dbReference type="RefSeq" id="WP_188568846.1">
    <property type="nucleotide sequence ID" value="NZ_BMED01000006.1"/>
</dbReference>
<gene>
    <name evidence="2" type="ORF">GCM10011396_49890</name>
</gene>
<sequence>MTDTYPQFIDLSQLRIGMFVYLDIGWMDHPFPVNSFSITSQEQIAAIRSLGLERIRYSPEKSTPESQAEAIADAAQAAGIEPPVKPLLVEVESPKAAETRKRRELLAGQQASLMACEKQFNHATQTFKMVIDSVHAQPQVAREHAENLIHSFLQEILTEDEAAIRLLSEKAGEKTSLHSINVTVISLLLGKAMELSKAEMLELGIGALLHDIGKMELPDRLRWLDEHFSYAERQLYQGHVAHGVTMGRKMGLSAHAMLLIGQHHEHADGSGYPSQIRTDKMSPLSRIVALVNRYDNLCNPGNPALAITPHEALSQIFTQFKTQFHIPTLTAFIRMMGIYPPGSVVQLTDERYAMVVSVNSSRPIKPRILIHNPEVPRDDALIINLEAEANLGIHRSLKPIQLPKAAYDYLSPRKRLCYFFERSRELVPAGDMP</sequence>
<dbReference type="InterPro" id="IPR006675">
    <property type="entry name" value="HDIG_dom"/>
</dbReference>
<dbReference type="PROSITE" id="PS51832">
    <property type="entry name" value="HD_GYP"/>
    <property type="match status" value="1"/>
</dbReference>
<protein>
    <submittedName>
        <fullName evidence="2">HD family phosphohydrolase</fullName>
    </submittedName>
</protein>
<dbReference type="Proteomes" id="UP000637423">
    <property type="component" value="Unassembled WGS sequence"/>
</dbReference>
<evidence type="ECO:0000313" key="3">
    <source>
        <dbReference type="Proteomes" id="UP000637423"/>
    </source>
</evidence>
<dbReference type="PANTHER" id="PTHR43155:SF2">
    <property type="entry name" value="CYCLIC DI-GMP PHOSPHODIESTERASE PA4108"/>
    <property type="match status" value="1"/>
</dbReference>
<dbReference type="EMBL" id="BMED01000006">
    <property type="protein sequence ID" value="GGC96494.1"/>
    <property type="molecule type" value="Genomic_DNA"/>
</dbReference>
<dbReference type="InterPro" id="IPR021812">
    <property type="entry name" value="DUF3391"/>
</dbReference>
<dbReference type="NCBIfam" id="TIGR00277">
    <property type="entry name" value="HDIG"/>
    <property type="match status" value="1"/>
</dbReference>
<dbReference type="GO" id="GO:0008081">
    <property type="term" value="F:phosphoric diester hydrolase activity"/>
    <property type="evidence" value="ECO:0007669"/>
    <property type="project" value="UniProtKB-ARBA"/>
</dbReference>
<name>A0A916XRM6_9BURK</name>